<evidence type="ECO:0000313" key="3">
    <source>
        <dbReference type="Proteomes" id="UP000240418"/>
    </source>
</evidence>
<dbReference type="EMBL" id="PYGJ01000002">
    <property type="protein sequence ID" value="PSL21191.1"/>
    <property type="molecule type" value="Genomic_DNA"/>
</dbReference>
<reference evidence="2 3" key="1">
    <citation type="submission" date="2018-03" db="EMBL/GenBank/DDBJ databases">
        <title>Genomic Encyclopedia of Archaeal and Bacterial Type Strains, Phase II (KMG-II): from individual species to whole genera.</title>
        <authorList>
            <person name="Goeker M."/>
        </authorList>
    </citation>
    <scope>NUCLEOTIDE SEQUENCE [LARGE SCALE GENOMIC DNA]</scope>
    <source>
        <strain evidence="2 3">DSM 100673</strain>
    </source>
</reference>
<feature type="transmembrane region" description="Helical" evidence="1">
    <location>
        <begin position="34"/>
        <end position="51"/>
    </location>
</feature>
<accession>A0A2P8FHI3</accession>
<organism evidence="2 3">
    <name type="scientific">Shimia abyssi</name>
    <dbReference type="NCBI Taxonomy" id="1662395"/>
    <lineage>
        <taxon>Bacteria</taxon>
        <taxon>Pseudomonadati</taxon>
        <taxon>Pseudomonadota</taxon>
        <taxon>Alphaproteobacteria</taxon>
        <taxon>Rhodobacterales</taxon>
        <taxon>Roseobacteraceae</taxon>
    </lineage>
</organism>
<proteinExistence type="predicted"/>
<keyword evidence="3" id="KW-1185">Reference proteome</keyword>
<comment type="caution">
    <text evidence="2">The sequence shown here is derived from an EMBL/GenBank/DDBJ whole genome shotgun (WGS) entry which is preliminary data.</text>
</comment>
<evidence type="ECO:0000313" key="2">
    <source>
        <dbReference type="EMBL" id="PSL21191.1"/>
    </source>
</evidence>
<dbReference type="AlphaFoldDB" id="A0A2P8FHI3"/>
<gene>
    <name evidence="2" type="ORF">CLV88_102311</name>
</gene>
<protein>
    <recommendedName>
        <fullName evidence="4">Peptidase M23</fullName>
    </recommendedName>
</protein>
<dbReference type="RefSeq" id="WP_165798816.1">
    <property type="nucleotide sequence ID" value="NZ_PYGJ01000002.1"/>
</dbReference>
<sequence length="54" mass="5891">MKHLLAPITVLLATPTLAHEGVHLHPHASDPSWLPLIVGTVVVATLGRLVWVRR</sequence>
<evidence type="ECO:0000256" key="1">
    <source>
        <dbReference type="SAM" id="Phobius"/>
    </source>
</evidence>
<keyword evidence="1" id="KW-1133">Transmembrane helix</keyword>
<name>A0A2P8FHI3_9RHOB</name>
<keyword evidence="1" id="KW-0472">Membrane</keyword>
<evidence type="ECO:0008006" key="4">
    <source>
        <dbReference type="Google" id="ProtNLM"/>
    </source>
</evidence>
<keyword evidence="1" id="KW-0812">Transmembrane</keyword>
<dbReference type="Proteomes" id="UP000240418">
    <property type="component" value="Unassembled WGS sequence"/>
</dbReference>